<dbReference type="AlphaFoldDB" id="A0A2N9FER0"/>
<name>A0A2N9FER0_FAGSY</name>
<gene>
    <name evidence="2" type="ORF">FSB_LOCUS13382</name>
</gene>
<proteinExistence type="predicted"/>
<feature type="domain" description="Reverse transcriptase zinc-binding" evidence="1">
    <location>
        <begin position="203"/>
        <end position="287"/>
    </location>
</feature>
<dbReference type="Pfam" id="PF13966">
    <property type="entry name" value="zf-RVT"/>
    <property type="match status" value="1"/>
</dbReference>
<reference evidence="2" key="1">
    <citation type="submission" date="2018-02" db="EMBL/GenBank/DDBJ databases">
        <authorList>
            <person name="Cohen D.B."/>
            <person name="Kent A.D."/>
        </authorList>
    </citation>
    <scope>NUCLEOTIDE SEQUENCE</scope>
</reference>
<protein>
    <recommendedName>
        <fullName evidence="1">Reverse transcriptase zinc-binding domain-containing protein</fullName>
    </recommendedName>
</protein>
<dbReference type="EMBL" id="OIVN01000781">
    <property type="protein sequence ID" value="SPC85500.1"/>
    <property type="molecule type" value="Genomic_DNA"/>
</dbReference>
<evidence type="ECO:0000313" key="2">
    <source>
        <dbReference type="EMBL" id="SPC85500.1"/>
    </source>
</evidence>
<organism evidence="2">
    <name type="scientific">Fagus sylvatica</name>
    <name type="common">Beechnut</name>
    <dbReference type="NCBI Taxonomy" id="28930"/>
    <lineage>
        <taxon>Eukaryota</taxon>
        <taxon>Viridiplantae</taxon>
        <taxon>Streptophyta</taxon>
        <taxon>Embryophyta</taxon>
        <taxon>Tracheophyta</taxon>
        <taxon>Spermatophyta</taxon>
        <taxon>Magnoliopsida</taxon>
        <taxon>eudicotyledons</taxon>
        <taxon>Gunneridae</taxon>
        <taxon>Pentapetalae</taxon>
        <taxon>rosids</taxon>
        <taxon>fabids</taxon>
        <taxon>Fagales</taxon>
        <taxon>Fagaceae</taxon>
        <taxon>Fagus</taxon>
    </lineage>
</organism>
<dbReference type="InterPro" id="IPR026960">
    <property type="entry name" value="RVT-Znf"/>
</dbReference>
<accession>A0A2N9FER0</accession>
<evidence type="ECO:0000259" key="1">
    <source>
        <dbReference type="Pfam" id="PF13966"/>
    </source>
</evidence>
<sequence length="390" mass="44332">MAEIRGAAVVSCDDKCGCTVPCPGAVTRMCPRAEENTKHASVASTVAATLAHAQRVRWPVRLLAGAPASVVLVVHVRLAKPNQGYLCVVWEDSHLWRKVIIAKNGLDWGGWISNKPKGTHGCSLWKGILNGWDFFRQQNASLASCLISSSVGEARVWYLSFIRDFNDWEVEEVLAFFKFIQSKIPCHVEPDEMRWMHHSSGVFDTKSFYQAIAGKQDIKFSRKAIWRVKAPRRVSFFMWSAAWGKILTCDNLMRRGLTMVGWCCMCRAAGETGGHLLVHCTFASDLWSSVLRSFGVLWVFPKHIMALLPGWYNYFGNHKSTVWNLVPLCLMWTIWRERNKRTFDDEEQPFPKLLELFYGLLFDWARVLGLTLEKSHAAFVVSLSVSHVFI</sequence>